<sequence>MSNFNYTPPVTSTNGHHGHLTPEQSFMLRLFWGRLYEIFDGKALCDQTIPISFKGQTAVDSSGSDPSAAASKGWLTFANSSPANPPAPRFTGSELYNIFWKLAMMSHPDRIVLKYLRARKWVLDESLKMFLNSLKWRIVERLDELSELSDVELDAKYTGFIDQMRSGKGYIRGGDALGRPISFINARQHHKADQPAETIHRYTLYTMECGRTLLPEGVETVVILFDLSDFGLNNMDWGFIRLFVQCFESYYPETLAQCIIHRAPYVFWGIWKLIEPLLDPVVTKKFVFTSNNEELHQVIPREHLPITHYDGLDDWNYSYVPPAAGENDLMNDTVQRQTLLKERHGLQAEFDAATRAWINSGDESHSAQRDEIAQRLREQYSRLAPMTRATSLYQRWGVLTDGKVNWNYNVKMQ</sequence>
<dbReference type="Pfam" id="PF03765">
    <property type="entry name" value="CRAL_TRIO_N"/>
    <property type="match status" value="1"/>
</dbReference>
<dbReference type="InterPro" id="IPR052432">
    <property type="entry name" value="PITP/CRAL-TRIO"/>
</dbReference>
<dbReference type="PANTHER" id="PTHR46590:SF1">
    <property type="entry name" value="PHOSPHATIDYLINOSITOL TRANSFER PROTEIN CSR1"/>
    <property type="match status" value="1"/>
</dbReference>
<comment type="caution">
    <text evidence="2">The sequence shown here is derived from an EMBL/GenBank/DDBJ whole genome shotgun (WGS) entry which is preliminary data.</text>
</comment>
<dbReference type="EMBL" id="JAIFTL010000001">
    <property type="protein sequence ID" value="KAG9327740.1"/>
    <property type="molecule type" value="Genomic_DNA"/>
</dbReference>
<dbReference type="SUPFAM" id="SSF46938">
    <property type="entry name" value="CRAL/TRIO N-terminal domain"/>
    <property type="match status" value="1"/>
</dbReference>
<feature type="domain" description="CRAL-TRIO" evidence="1">
    <location>
        <begin position="157"/>
        <end position="317"/>
    </location>
</feature>
<dbReference type="Proteomes" id="UP000717515">
    <property type="component" value="Unassembled WGS sequence"/>
</dbReference>
<dbReference type="SMART" id="SM00516">
    <property type="entry name" value="SEC14"/>
    <property type="match status" value="1"/>
</dbReference>
<dbReference type="Pfam" id="PF00650">
    <property type="entry name" value="CRAL_TRIO"/>
    <property type="match status" value="1"/>
</dbReference>
<dbReference type="SUPFAM" id="SSF52087">
    <property type="entry name" value="CRAL/TRIO domain"/>
    <property type="match status" value="1"/>
</dbReference>
<evidence type="ECO:0000313" key="2">
    <source>
        <dbReference type="EMBL" id="KAG9327740.1"/>
    </source>
</evidence>
<dbReference type="CDD" id="cd00170">
    <property type="entry name" value="SEC14"/>
    <property type="match status" value="1"/>
</dbReference>
<dbReference type="PROSITE" id="PS50191">
    <property type="entry name" value="CRAL_TRIO"/>
    <property type="match status" value="1"/>
</dbReference>
<reference evidence="2" key="1">
    <citation type="submission" date="2021-07" db="EMBL/GenBank/DDBJ databases">
        <title>Draft genome of Mortierella alpina, strain LL118, isolated from an aspen leaf litter sample.</title>
        <authorList>
            <person name="Yang S."/>
            <person name="Vinatzer B.A."/>
        </authorList>
    </citation>
    <scope>NUCLEOTIDE SEQUENCE</scope>
    <source>
        <strain evidence="2">LL118</strain>
    </source>
</reference>
<gene>
    <name evidence="2" type="ORF">KVV02_000186</name>
</gene>
<evidence type="ECO:0000313" key="3">
    <source>
        <dbReference type="Proteomes" id="UP000717515"/>
    </source>
</evidence>
<proteinExistence type="predicted"/>
<dbReference type="AlphaFoldDB" id="A0A9P8II08"/>
<dbReference type="InterPro" id="IPR036273">
    <property type="entry name" value="CRAL/TRIO_N_dom_sf"/>
</dbReference>
<evidence type="ECO:0000259" key="1">
    <source>
        <dbReference type="PROSITE" id="PS50191"/>
    </source>
</evidence>
<name>A0A9P8II08_MORAP</name>
<dbReference type="PANTHER" id="PTHR46590">
    <property type="entry name" value="PHOSPHATIDYLINOSITOL TRANSFER PROTEIN CSR1-RELATED"/>
    <property type="match status" value="1"/>
</dbReference>
<dbReference type="InterPro" id="IPR011074">
    <property type="entry name" value="CRAL/TRIO_N_dom"/>
</dbReference>
<dbReference type="SMART" id="SM01100">
    <property type="entry name" value="CRAL_TRIO_N"/>
    <property type="match status" value="1"/>
</dbReference>
<organism evidence="2 3">
    <name type="scientific">Mortierella alpina</name>
    <name type="common">Oleaginous fungus</name>
    <name type="synonym">Mortierella renispora</name>
    <dbReference type="NCBI Taxonomy" id="64518"/>
    <lineage>
        <taxon>Eukaryota</taxon>
        <taxon>Fungi</taxon>
        <taxon>Fungi incertae sedis</taxon>
        <taxon>Mucoromycota</taxon>
        <taxon>Mortierellomycotina</taxon>
        <taxon>Mortierellomycetes</taxon>
        <taxon>Mortierellales</taxon>
        <taxon>Mortierellaceae</taxon>
        <taxon>Mortierella</taxon>
    </lineage>
</organism>
<dbReference type="InterPro" id="IPR001251">
    <property type="entry name" value="CRAL-TRIO_dom"/>
</dbReference>
<protein>
    <recommendedName>
        <fullName evidence="1">CRAL-TRIO domain-containing protein</fullName>
    </recommendedName>
</protein>
<dbReference type="Gene3D" id="3.40.525.10">
    <property type="entry name" value="CRAL-TRIO lipid binding domain"/>
    <property type="match status" value="1"/>
</dbReference>
<accession>A0A9P8II08</accession>
<dbReference type="InterPro" id="IPR036865">
    <property type="entry name" value="CRAL-TRIO_dom_sf"/>
</dbReference>